<reference evidence="11 12" key="1">
    <citation type="submission" date="2019-12" db="EMBL/GenBank/DDBJ databases">
        <title>Sporaefaciens musculi gen. nov., sp. nov., a novel bacterium isolated from the caecum of an obese mouse.</title>
        <authorList>
            <person name="Rasmussen T.S."/>
            <person name="Streidl T."/>
            <person name="Hitch T.C.A."/>
            <person name="Wortmann E."/>
            <person name="Deptula P."/>
            <person name="Hansen M."/>
            <person name="Nielsen D.S."/>
            <person name="Clavel T."/>
            <person name="Vogensen F.K."/>
        </authorList>
    </citation>
    <scope>NUCLEOTIDE SEQUENCE [LARGE SCALE GENOMIC DNA]</scope>
    <source>
        <strain evidence="11 12">WCA-9-b2</strain>
    </source>
</reference>
<dbReference type="PANTHER" id="PTHR30309:SF0">
    <property type="entry name" value="GLYCEROL-3-PHOSPHATE ACYLTRANSFERASE-RELATED"/>
    <property type="match status" value="1"/>
</dbReference>
<comment type="similarity">
    <text evidence="10">Belongs to the PlsY family.</text>
</comment>
<dbReference type="Proteomes" id="UP000460412">
    <property type="component" value="Unassembled WGS sequence"/>
</dbReference>
<comment type="caution">
    <text evidence="11">The sequence shown here is derived from an EMBL/GenBank/DDBJ whole genome shotgun (WGS) entry which is preliminary data.</text>
</comment>
<dbReference type="UniPathway" id="UPA00085"/>
<dbReference type="NCBIfam" id="TIGR00023">
    <property type="entry name" value="glycerol-3-phosphate 1-O-acyltransferase PlsY"/>
    <property type="match status" value="1"/>
</dbReference>
<keyword evidence="4 10" id="KW-0812">Transmembrane</keyword>
<comment type="pathway">
    <text evidence="10">Lipid metabolism; phospholipid metabolism.</text>
</comment>
<comment type="subcellular location">
    <subcellularLocation>
        <location evidence="10">Cell membrane</location>
        <topology evidence="10">Multi-pass membrane protein</topology>
    </subcellularLocation>
</comment>
<comment type="catalytic activity">
    <reaction evidence="10">
        <text>an acyl phosphate + sn-glycerol 3-phosphate = a 1-acyl-sn-glycero-3-phosphate + phosphate</text>
        <dbReference type="Rhea" id="RHEA:34075"/>
        <dbReference type="ChEBI" id="CHEBI:43474"/>
        <dbReference type="ChEBI" id="CHEBI:57597"/>
        <dbReference type="ChEBI" id="CHEBI:57970"/>
        <dbReference type="ChEBI" id="CHEBI:59918"/>
        <dbReference type="EC" id="2.3.1.275"/>
    </reaction>
</comment>
<keyword evidence="1 10" id="KW-1003">Cell membrane</keyword>
<evidence type="ECO:0000256" key="6">
    <source>
        <dbReference type="ARBA" id="ARBA00023098"/>
    </source>
</evidence>
<dbReference type="InterPro" id="IPR003811">
    <property type="entry name" value="G3P_acylTferase_PlsY"/>
</dbReference>
<dbReference type="AlphaFoldDB" id="A0A7X3SJJ5"/>
<feature type="transmembrane region" description="Helical" evidence="10">
    <location>
        <begin position="111"/>
        <end position="136"/>
    </location>
</feature>
<keyword evidence="3 10" id="KW-0808">Transferase</keyword>
<feature type="transmembrane region" description="Helical" evidence="10">
    <location>
        <begin position="82"/>
        <end position="99"/>
    </location>
</feature>
<dbReference type="GO" id="GO:0005886">
    <property type="term" value="C:plasma membrane"/>
    <property type="evidence" value="ECO:0007669"/>
    <property type="project" value="UniProtKB-SubCell"/>
</dbReference>
<protein>
    <recommendedName>
        <fullName evidence="10">Glycerol-3-phosphate acyltransferase</fullName>
    </recommendedName>
    <alternativeName>
        <fullName evidence="10">Acyl-PO4 G3P acyltransferase</fullName>
    </alternativeName>
    <alternativeName>
        <fullName evidence="10">Acyl-phosphate--glycerol-3-phosphate acyltransferase</fullName>
    </alternativeName>
    <alternativeName>
        <fullName evidence="10">G3P acyltransferase</fullName>
        <shortName evidence="10">GPAT</shortName>
        <ecNumber evidence="10">2.3.1.275</ecNumber>
    </alternativeName>
    <alternativeName>
        <fullName evidence="10">Lysophosphatidic acid synthase</fullName>
        <shortName evidence="10">LPA synthase</shortName>
    </alternativeName>
</protein>
<dbReference type="EC" id="2.3.1.275" evidence="10"/>
<dbReference type="GO" id="GO:0008654">
    <property type="term" value="P:phospholipid biosynthetic process"/>
    <property type="evidence" value="ECO:0007669"/>
    <property type="project" value="UniProtKB-UniRule"/>
</dbReference>
<dbReference type="PANTHER" id="PTHR30309">
    <property type="entry name" value="INNER MEMBRANE PROTEIN YGIH"/>
    <property type="match status" value="1"/>
</dbReference>
<dbReference type="EMBL" id="WUQX01000001">
    <property type="protein sequence ID" value="MXP76391.1"/>
    <property type="molecule type" value="Genomic_DNA"/>
</dbReference>
<comment type="subunit">
    <text evidence="10">Probably interacts with PlsX.</text>
</comment>
<feature type="transmembrane region" description="Helical" evidence="10">
    <location>
        <begin position="47"/>
        <end position="70"/>
    </location>
</feature>
<dbReference type="SMART" id="SM01207">
    <property type="entry name" value="G3P_acyltransf"/>
    <property type="match status" value="1"/>
</dbReference>
<keyword evidence="5 10" id="KW-1133">Transmembrane helix</keyword>
<keyword evidence="12" id="KW-1185">Reference proteome</keyword>
<evidence type="ECO:0000256" key="5">
    <source>
        <dbReference type="ARBA" id="ARBA00022989"/>
    </source>
</evidence>
<comment type="function">
    <text evidence="10">Catalyzes the transfer of an acyl group from acyl-phosphate (acyl-PO(4)) to glycerol-3-phosphate (G3P) to form lysophosphatidic acid (LPA). This enzyme utilizes acyl-phosphate as fatty acyl donor, but not acyl-CoA or acyl-ACP.</text>
</comment>
<dbReference type="HAMAP" id="MF_01043">
    <property type="entry name" value="PlsY"/>
    <property type="match status" value="1"/>
</dbReference>
<keyword evidence="11" id="KW-0012">Acyltransferase</keyword>
<keyword evidence="6 10" id="KW-0443">Lipid metabolism</keyword>
<evidence type="ECO:0000256" key="7">
    <source>
        <dbReference type="ARBA" id="ARBA00023136"/>
    </source>
</evidence>
<evidence type="ECO:0000256" key="3">
    <source>
        <dbReference type="ARBA" id="ARBA00022679"/>
    </source>
</evidence>
<evidence type="ECO:0000313" key="12">
    <source>
        <dbReference type="Proteomes" id="UP000460412"/>
    </source>
</evidence>
<sequence>MERLISVLIGYLFGLLQTGYLYGKLHHIDIRSKGSGNAGTTNALRTMGWRAGVVTLLGDAFKCVFAVLLVRFIYQDSHGDMLPLLSMYAGMGAVLGHNYPFYMKFKGGKGIATTAGLLLSTTNAWMVLICLCVFLGIVAGTKYVSLGSLVVVIVYLGEIIYLGQSGAYGIAQNYLYEMYGIAAFLMVSAFFKHRANIKRLLSGTENKLSVGKSQ</sequence>
<evidence type="ECO:0000256" key="10">
    <source>
        <dbReference type="HAMAP-Rule" id="MF_01043"/>
    </source>
</evidence>
<gene>
    <name evidence="10 11" type="primary">plsY</name>
    <name evidence="11" type="ORF">GN277_13605</name>
</gene>
<name>A0A7X3SJJ5_9FIRM</name>
<keyword evidence="9 10" id="KW-1208">Phospholipid metabolism</keyword>
<evidence type="ECO:0000256" key="2">
    <source>
        <dbReference type="ARBA" id="ARBA00022516"/>
    </source>
</evidence>
<organism evidence="11 12">
    <name type="scientific">Sporofaciens musculi</name>
    <dbReference type="NCBI Taxonomy" id="2681861"/>
    <lineage>
        <taxon>Bacteria</taxon>
        <taxon>Bacillati</taxon>
        <taxon>Bacillota</taxon>
        <taxon>Clostridia</taxon>
        <taxon>Lachnospirales</taxon>
        <taxon>Lachnospiraceae</taxon>
        <taxon>Sporofaciens</taxon>
    </lineage>
</organism>
<dbReference type="RefSeq" id="WP_159751530.1">
    <property type="nucleotide sequence ID" value="NZ_CATIYY010000128.1"/>
</dbReference>
<evidence type="ECO:0000256" key="4">
    <source>
        <dbReference type="ARBA" id="ARBA00022692"/>
    </source>
</evidence>
<evidence type="ECO:0000313" key="11">
    <source>
        <dbReference type="EMBL" id="MXP76391.1"/>
    </source>
</evidence>
<dbReference type="Pfam" id="PF02660">
    <property type="entry name" value="G3P_acyltransf"/>
    <property type="match status" value="1"/>
</dbReference>
<evidence type="ECO:0000256" key="9">
    <source>
        <dbReference type="ARBA" id="ARBA00023264"/>
    </source>
</evidence>
<evidence type="ECO:0000256" key="8">
    <source>
        <dbReference type="ARBA" id="ARBA00023209"/>
    </source>
</evidence>
<keyword evidence="7 10" id="KW-0472">Membrane</keyword>
<proteinExistence type="inferred from homology"/>
<evidence type="ECO:0000256" key="1">
    <source>
        <dbReference type="ARBA" id="ARBA00022475"/>
    </source>
</evidence>
<accession>A0A7X3SJJ5</accession>
<keyword evidence="8 10" id="KW-0594">Phospholipid biosynthesis</keyword>
<feature type="transmembrane region" description="Helical" evidence="10">
    <location>
        <begin position="174"/>
        <end position="191"/>
    </location>
</feature>
<keyword evidence="2 10" id="KW-0444">Lipid biosynthesis</keyword>
<feature type="transmembrane region" description="Helical" evidence="10">
    <location>
        <begin position="143"/>
        <end position="162"/>
    </location>
</feature>
<dbReference type="GO" id="GO:0043772">
    <property type="term" value="F:acyl-phosphate glycerol-3-phosphate acyltransferase activity"/>
    <property type="evidence" value="ECO:0007669"/>
    <property type="project" value="UniProtKB-UniRule"/>
</dbReference>